<dbReference type="EMBL" id="JAIXNE010000012">
    <property type="protein sequence ID" value="MCA6079240.1"/>
    <property type="molecule type" value="Genomic_DNA"/>
</dbReference>
<protein>
    <recommendedName>
        <fullName evidence="1">Ysc84 actin-binding domain-containing protein</fullName>
    </recommendedName>
</protein>
<reference evidence="2" key="1">
    <citation type="submission" date="2021-09" db="EMBL/GenBank/DDBJ databases">
        <title>Fulvivirga sp. isolated from coastal sediment.</title>
        <authorList>
            <person name="Yu H."/>
        </authorList>
    </citation>
    <scope>NUCLEOTIDE SEQUENCE</scope>
    <source>
        <strain evidence="2">1062</strain>
    </source>
</reference>
<dbReference type="Proteomes" id="UP001139409">
    <property type="component" value="Unassembled WGS sequence"/>
</dbReference>
<evidence type="ECO:0000259" key="1">
    <source>
        <dbReference type="Pfam" id="PF04366"/>
    </source>
</evidence>
<evidence type="ECO:0000313" key="3">
    <source>
        <dbReference type="Proteomes" id="UP001139409"/>
    </source>
</evidence>
<accession>A0A9X1HXQ1</accession>
<dbReference type="RefSeq" id="WP_225700099.1">
    <property type="nucleotide sequence ID" value="NZ_JAIXNE010000012.1"/>
</dbReference>
<feature type="domain" description="Ysc84 actin-binding" evidence="1">
    <location>
        <begin position="96"/>
        <end position="169"/>
    </location>
</feature>
<proteinExistence type="predicted"/>
<gene>
    <name evidence="2" type="ORF">LDX50_30505</name>
</gene>
<keyword evidence="3" id="KW-1185">Reference proteome</keyword>
<dbReference type="AlphaFoldDB" id="A0A9X1HXQ1"/>
<name>A0A9X1HXQ1_9BACT</name>
<organism evidence="2 3">
    <name type="scientific">Fulvivirga sedimenti</name>
    <dbReference type="NCBI Taxonomy" id="2879465"/>
    <lineage>
        <taxon>Bacteria</taxon>
        <taxon>Pseudomonadati</taxon>
        <taxon>Bacteroidota</taxon>
        <taxon>Cytophagia</taxon>
        <taxon>Cytophagales</taxon>
        <taxon>Fulvivirgaceae</taxon>
        <taxon>Fulvivirga</taxon>
    </lineage>
</organism>
<sequence>MKKQSNLLFVLIIAIIFLSQPILLAQDSLKYSVEDARATIEKFSAADETVAELFKTAHGYAVFPSIGKAGIGVGGAGGKGVVFENGKAIGGSNMSQVSIGLQLGGQKYSEVIFFETESALNTFISDKYTFAAQISAVAIASGESADAKYEEGVLVFTMPLGGLMFEASVGGQNFKFHPF</sequence>
<comment type="caution">
    <text evidence="2">The sequence shown here is derived from an EMBL/GenBank/DDBJ whole genome shotgun (WGS) entry which is preliminary data.</text>
</comment>
<dbReference type="InterPro" id="IPR007461">
    <property type="entry name" value="Ysc84_actin-binding"/>
</dbReference>
<evidence type="ECO:0000313" key="2">
    <source>
        <dbReference type="EMBL" id="MCA6079240.1"/>
    </source>
</evidence>
<dbReference type="Pfam" id="PF04366">
    <property type="entry name" value="Ysc84"/>
    <property type="match status" value="1"/>
</dbReference>